<dbReference type="RefSeq" id="XP_024746428.1">
    <property type="nucleotide sequence ID" value="XM_024891490.1"/>
</dbReference>
<dbReference type="GeneID" id="36599608"/>
<feature type="compositionally biased region" description="Basic and acidic residues" evidence="1">
    <location>
        <begin position="190"/>
        <end position="213"/>
    </location>
</feature>
<evidence type="ECO:0000313" key="2">
    <source>
        <dbReference type="EMBL" id="PTB63108.1"/>
    </source>
</evidence>
<dbReference type="AlphaFoldDB" id="A0A2T4B1J6"/>
<reference evidence="3" key="1">
    <citation type="submission" date="2016-07" db="EMBL/GenBank/DDBJ databases">
        <title>Multiple horizontal gene transfer events from other fungi enriched the ability of initially mycotrophic Trichoderma (Ascomycota) to feed on dead plant biomass.</title>
        <authorList>
            <consortium name="DOE Joint Genome Institute"/>
            <person name="Atanasova L."/>
            <person name="Chenthamara K."/>
            <person name="Zhang J."/>
            <person name="Grujic M."/>
            <person name="Henrissat B."/>
            <person name="Kuo A."/>
            <person name="Aerts A."/>
            <person name="Salamov A."/>
            <person name="Lipzen A."/>
            <person name="Labutti K."/>
            <person name="Barry K."/>
            <person name="Miao Y."/>
            <person name="Rahimi M.J."/>
            <person name="Shen Q."/>
            <person name="Grigoriev I.V."/>
            <person name="Kubicek C.P."/>
            <person name="Druzhinina I.S."/>
        </authorList>
    </citation>
    <scope>NUCLEOTIDE SEQUENCE [LARGE SCALE GENOMIC DNA]</scope>
    <source>
        <strain evidence="3">TUCIM 6016</strain>
    </source>
</reference>
<feature type="region of interest" description="Disordered" evidence="1">
    <location>
        <begin position="190"/>
        <end position="243"/>
    </location>
</feature>
<organism evidence="2 3">
    <name type="scientific">Trichoderma citrinoviride</name>
    <dbReference type="NCBI Taxonomy" id="58853"/>
    <lineage>
        <taxon>Eukaryota</taxon>
        <taxon>Fungi</taxon>
        <taxon>Dikarya</taxon>
        <taxon>Ascomycota</taxon>
        <taxon>Pezizomycotina</taxon>
        <taxon>Sordariomycetes</taxon>
        <taxon>Hypocreomycetidae</taxon>
        <taxon>Hypocreales</taxon>
        <taxon>Hypocreaceae</taxon>
        <taxon>Trichoderma</taxon>
    </lineage>
</organism>
<evidence type="ECO:0000256" key="1">
    <source>
        <dbReference type="SAM" id="MobiDB-lite"/>
    </source>
</evidence>
<accession>A0A2T4B1J6</accession>
<sequence length="341" mass="37843">MPPSSKRSFTDDHRVFTTNYSQALVIANTVEPEDYGQAPKCSHPGVCDHDKLFAGEKSSGKTSVKFDRMLDVCDPSFSMSRLAMNAAPCLRCLFHIQDGDATRMCLNYIWKDDNGPKSCVECIYDGKDQNGQGGFTPSELVSTQLRFARHQALQAALGGIKDPAEAIEMADLDALYLVHRTHECEVLKRKEAAKRKEASKGKGKGKETIQPDKKPKHRVQKTNSGKAVDGKSNGESSTTELPIGDTYPRGFGVQLAHVTLLRKVWKQNENIQRQLEAQGVILSAIIRGQVSTPLPLDYCNEEMMKSAKLSCQVLEKLLDKFEVHAHGLELPDQLRKVAMEL</sequence>
<proteinExistence type="predicted"/>
<gene>
    <name evidence="2" type="ORF">BBK36DRAFT_1127354</name>
</gene>
<dbReference type="EMBL" id="KZ680220">
    <property type="protein sequence ID" value="PTB63108.1"/>
    <property type="molecule type" value="Genomic_DNA"/>
</dbReference>
<evidence type="ECO:0000313" key="3">
    <source>
        <dbReference type="Proteomes" id="UP000241546"/>
    </source>
</evidence>
<protein>
    <submittedName>
        <fullName evidence="2">Uncharacterized protein</fullName>
    </submittedName>
</protein>
<dbReference type="Proteomes" id="UP000241546">
    <property type="component" value="Unassembled WGS sequence"/>
</dbReference>
<name>A0A2T4B1J6_9HYPO</name>
<keyword evidence="3" id="KW-1185">Reference proteome</keyword>
<dbReference type="OrthoDB" id="4899737at2759"/>